<reference evidence="3" key="1">
    <citation type="submission" date="2016-06" db="UniProtKB">
        <authorList>
            <consortium name="WormBaseParasite"/>
        </authorList>
    </citation>
    <scope>IDENTIFICATION</scope>
</reference>
<accession>A0A183DVU9</accession>
<gene>
    <name evidence="1" type="ORF">GPUH_LOCUS12840</name>
</gene>
<reference evidence="1 2" key="2">
    <citation type="submission" date="2018-11" db="EMBL/GenBank/DDBJ databases">
        <authorList>
            <consortium name="Pathogen Informatics"/>
        </authorList>
    </citation>
    <scope>NUCLEOTIDE SEQUENCE [LARGE SCALE GENOMIC DNA]</scope>
</reference>
<dbReference type="WBParaSite" id="GPUH_0001285401-mRNA-1">
    <property type="protein sequence ID" value="GPUH_0001285401-mRNA-1"/>
    <property type="gene ID" value="GPUH_0001285401"/>
</dbReference>
<dbReference type="EMBL" id="UYRT01079654">
    <property type="protein sequence ID" value="VDN21137.1"/>
    <property type="molecule type" value="Genomic_DNA"/>
</dbReference>
<keyword evidence="2" id="KW-1185">Reference proteome</keyword>
<name>A0A183DVU9_9BILA</name>
<evidence type="ECO:0000313" key="1">
    <source>
        <dbReference type="EMBL" id="VDN21137.1"/>
    </source>
</evidence>
<evidence type="ECO:0000313" key="2">
    <source>
        <dbReference type="Proteomes" id="UP000271098"/>
    </source>
</evidence>
<proteinExistence type="predicted"/>
<dbReference type="AlphaFoldDB" id="A0A183DVU9"/>
<protein>
    <submittedName>
        <fullName evidence="3">FBD domain-containing protein</fullName>
    </submittedName>
</protein>
<sequence length="191" mass="21446">MKPLRNTALSLKLLIGPFDIEVVVSNRETSTDVLDMHFSWINATLPAKLLFRHQLKGKLSITLCDLRSSDLSVCASENVTQEILAIMWIALSPFPAAKIRAVNRRVIVHWLLPLDAAAVRSWSFVGAWEEKYLCEVEVEDSILMKSMTGKSPCKLAAENKLRLVVLDHKNIDRIGDKMKFASICANVREVS</sequence>
<dbReference type="Proteomes" id="UP000271098">
    <property type="component" value="Unassembled WGS sequence"/>
</dbReference>
<organism evidence="3">
    <name type="scientific">Gongylonema pulchrum</name>
    <dbReference type="NCBI Taxonomy" id="637853"/>
    <lineage>
        <taxon>Eukaryota</taxon>
        <taxon>Metazoa</taxon>
        <taxon>Ecdysozoa</taxon>
        <taxon>Nematoda</taxon>
        <taxon>Chromadorea</taxon>
        <taxon>Rhabditida</taxon>
        <taxon>Spirurina</taxon>
        <taxon>Spiruromorpha</taxon>
        <taxon>Spiruroidea</taxon>
        <taxon>Gongylonematidae</taxon>
        <taxon>Gongylonema</taxon>
    </lineage>
</organism>
<evidence type="ECO:0000313" key="3">
    <source>
        <dbReference type="WBParaSite" id="GPUH_0001285401-mRNA-1"/>
    </source>
</evidence>
<dbReference type="OrthoDB" id="5855206at2759"/>